<evidence type="ECO:0000256" key="8">
    <source>
        <dbReference type="ARBA" id="ARBA00023170"/>
    </source>
</evidence>
<protein>
    <recommendedName>
        <fullName evidence="13">Odorant receptor</fullName>
    </recommendedName>
</protein>
<dbReference type="PANTHER" id="PTHR21137">
    <property type="entry name" value="ODORANT RECEPTOR"/>
    <property type="match status" value="1"/>
</dbReference>
<dbReference type="EMBL" id="LR899012">
    <property type="protein sequence ID" value="CAD7088026.1"/>
    <property type="molecule type" value="Genomic_DNA"/>
</dbReference>
<keyword evidence="2" id="KW-1003">Cell membrane</keyword>
<evidence type="ECO:0000256" key="5">
    <source>
        <dbReference type="ARBA" id="ARBA00022725"/>
    </source>
</evidence>
<keyword evidence="7 10" id="KW-0472">Membrane</keyword>
<dbReference type="InterPro" id="IPR004117">
    <property type="entry name" value="7tm6_olfct_rcpt"/>
</dbReference>
<keyword evidence="9" id="KW-0807">Transducer</keyword>
<dbReference type="Proteomes" id="UP000594454">
    <property type="component" value="Chromosome 4"/>
</dbReference>
<keyword evidence="5" id="KW-0552">Olfaction</keyword>
<dbReference type="GO" id="GO:0004984">
    <property type="term" value="F:olfactory receptor activity"/>
    <property type="evidence" value="ECO:0007669"/>
    <property type="project" value="InterPro"/>
</dbReference>
<evidence type="ECO:0000256" key="6">
    <source>
        <dbReference type="ARBA" id="ARBA00022989"/>
    </source>
</evidence>
<feature type="transmembrane region" description="Helical" evidence="10">
    <location>
        <begin position="255"/>
        <end position="276"/>
    </location>
</feature>
<keyword evidence="4 10" id="KW-0812">Transmembrane</keyword>
<reference evidence="11 12" key="1">
    <citation type="submission" date="2020-11" db="EMBL/GenBank/DDBJ databases">
        <authorList>
            <person name="Wallbank WR R."/>
            <person name="Pardo Diaz C."/>
            <person name="Kozak K."/>
            <person name="Martin S."/>
            <person name="Jiggins C."/>
            <person name="Moest M."/>
            <person name="Warren A I."/>
            <person name="Generalovic N T."/>
            <person name="Byers J.R.P. K."/>
            <person name="Montejo-Kovacevich G."/>
            <person name="Yen C E."/>
        </authorList>
    </citation>
    <scope>NUCLEOTIDE SEQUENCE [LARGE SCALE GENOMIC DNA]</scope>
</reference>
<keyword evidence="8" id="KW-0675">Receptor</keyword>
<dbReference type="GO" id="GO:0005549">
    <property type="term" value="F:odorant binding"/>
    <property type="evidence" value="ECO:0007669"/>
    <property type="project" value="InterPro"/>
</dbReference>
<keyword evidence="6 10" id="KW-1133">Transmembrane helix</keyword>
<dbReference type="InParanoid" id="A0A7R8UWT3"/>
<keyword evidence="12" id="KW-1185">Reference proteome</keyword>
<dbReference type="FunCoup" id="A0A7R8UWT3">
    <property type="interactions" value="37"/>
</dbReference>
<organism evidence="11 12">
    <name type="scientific">Hermetia illucens</name>
    <name type="common">Black soldier fly</name>
    <dbReference type="NCBI Taxonomy" id="343691"/>
    <lineage>
        <taxon>Eukaryota</taxon>
        <taxon>Metazoa</taxon>
        <taxon>Ecdysozoa</taxon>
        <taxon>Arthropoda</taxon>
        <taxon>Hexapoda</taxon>
        <taxon>Insecta</taxon>
        <taxon>Pterygota</taxon>
        <taxon>Neoptera</taxon>
        <taxon>Endopterygota</taxon>
        <taxon>Diptera</taxon>
        <taxon>Brachycera</taxon>
        <taxon>Stratiomyomorpha</taxon>
        <taxon>Stratiomyidae</taxon>
        <taxon>Hermetiinae</taxon>
        <taxon>Hermetia</taxon>
    </lineage>
</organism>
<dbReference type="OrthoDB" id="8185860at2759"/>
<gene>
    <name evidence="11" type="ORF">HERILL_LOCUS10688</name>
</gene>
<dbReference type="GO" id="GO:0005886">
    <property type="term" value="C:plasma membrane"/>
    <property type="evidence" value="ECO:0007669"/>
    <property type="project" value="UniProtKB-SubCell"/>
</dbReference>
<evidence type="ECO:0000256" key="2">
    <source>
        <dbReference type="ARBA" id="ARBA00022475"/>
    </source>
</evidence>
<sequence>MKDMKRLITFCGVIVFLFGNATNAAYFFRPIVNNVLNHRNGRNITREMPFIAWIPFQTHNVVAFGIGYMINSYFGFIAAFGFGGVDGFFVQCCLYMATLFQLCREDAKLAFYKGPLAVVSAEQNRITQKKLCAVIEKHNVIMDMCDELVDLFTLIILGHFLSAALVICVTAIDFLMASGFNIVVYIVHSLMVIFELFVYCIGGSQVFESSIDVARAVYFREWYKYDTRTQKMVALIMVRSQKGTSVQVPFFTPSISVFATMLGTASSYITLLRTFLKRH</sequence>
<feature type="transmembrane region" description="Helical" evidence="10">
    <location>
        <begin position="151"/>
        <end position="175"/>
    </location>
</feature>
<dbReference type="AlphaFoldDB" id="A0A7R8UWT3"/>
<evidence type="ECO:0000313" key="12">
    <source>
        <dbReference type="Proteomes" id="UP000594454"/>
    </source>
</evidence>
<dbReference type="Pfam" id="PF02949">
    <property type="entry name" value="7tm_6"/>
    <property type="match status" value="1"/>
</dbReference>
<evidence type="ECO:0000256" key="9">
    <source>
        <dbReference type="ARBA" id="ARBA00023224"/>
    </source>
</evidence>
<evidence type="ECO:0000256" key="4">
    <source>
        <dbReference type="ARBA" id="ARBA00022692"/>
    </source>
</evidence>
<comment type="subcellular location">
    <subcellularLocation>
        <location evidence="1">Cell membrane</location>
        <topology evidence="1">Multi-pass membrane protein</topology>
    </subcellularLocation>
</comment>
<keyword evidence="3" id="KW-0716">Sensory transduction</keyword>
<accession>A0A7R8UWT3</accession>
<evidence type="ECO:0000256" key="10">
    <source>
        <dbReference type="SAM" id="Phobius"/>
    </source>
</evidence>
<feature type="transmembrane region" description="Helical" evidence="10">
    <location>
        <begin position="182"/>
        <end position="207"/>
    </location>
</feature>
<feature type="transmembrane region" description="Helical" evidence="10">
    <location>
        <begin position="73"/>
        <end position="97"/>
    </location>
</feature>
<name>A0A7R8UWT3_HERIL</name>
<dbReference type="PANTHER" id="PTHR21137:SF26">
    <property type="entry name" value="ODORANT RECEPTOR 10A-RELATED"/>
    <property type="match status" value="1"/>
</dbReference>
<evidence type="ECO:0000256" key="7">
    <source>
        <dbReference type="ARBA" id="ARBA00023136"/>
    </source>
</evidence>
<evidence type="ECO:0000256" key="1">
    <source>
        <dbReference type="ARBA" id="ARBA00004651"/>
    </source>
</evidence>
<feature type="transmembrane region" description="Helical" evidence="10">
    <location>
        <begin position="48"/>
        <end position="66"/>
    </location>
</feature>
<dbReference type="GO" id="GO:0007165">
    <property type="term" value="P:signal transduction"/>
    <property type="evidence" value="ECO:0007669"/>
    <property type="project" value="UniProtKB-KW"/>
</dbReference>
<evidence type="ECO:0000256" key="3">
    <source>
        <dbReference type="ARBA" id="ARBA00022606"/>
    </source>
</evidence>
<evidence type="ECO:0000313" key="11">
    <source>
        <dbReference type="EMBL" id="CAD7088026.1"/>
    </source>
</evidence>
<evidence type="ECO:0008006" key="13">
    <source>
        <dbReference type="Google" id="ProtNLM"/>
    </source>
</evidence>
<proteinExistence type="predicted"/>